<reference evidence="2" key="3">
    <citation type="submission" date="2025-08" db="UniProtKB">
        <authorList>
            <consortium name="Ensembl"/>
        </authorList>
    </citation>
    <scope>IDENTIFICATION</scope>
</reference>
<reference evidence="3" key="1">
    <citation type="journal article" date="2002" name="Science">
        <title>The draft genome of Ciona intestinalis: insights into chordate and vertebrate origins.</title>
        <authorList>
            <person name="Dehal P."/>
            <person name="Satou Y."/>
            <person name="Campbell R.K."/>
            <person name="Chapman J."/>
            <person name="Degnan B."/>
            <person name="De Tomaso A."/>
            <person name="Davidson B."/>
            <person name="Di Gregorio A."/>
            <person name="Gelpke M."/>
            <person name="Goodstein D.M."/>
            <person name="Harafuji N."/>
            <person name="Hastings K.E."/>
            <person name="Ho I."/>
            <person name="Hotta K."/>
            <person name="Huang W."/>
            <person name="Kawashima T."/>
            <person name="Lemaire P."/>
            <person name="Martinez D."/>
            <person name="Meinertzhagen I.A."/>
            <person name="Necula S."/>
            <person name="Nonaka M."/>
            <person name="Putnam N."/>
            <person name="Rash S."/>
            <person name="Saiga H."/>
            <person name="Satake M."/>
            <person name="Terry A."/>
            <person name="Yamada L."/>
            <person name="Wang H.G."/>
            <person name="Awazu S."/>
            <person name="Azumi K."/>
            <person name="Boore J."/>
            <person name="Branno M."/>
            <person name="Chin-Bow S."/>
            <person name="DeSantis R."/>
            <person name="Doyle S."/>
            <person name="Francino P."/>
            <person name="Keys D.N."/>
            <person name="Haga S."/>
            <person name="Hayashi H."/>
            <person name="Hino K."/>
            <person name="Imai K.S."/>
            <person name="Inaba K."/>
            <person name="Kano S."/>
            <person name="Kobayashi K."/>
            <person name="Kobayashi M."/>
            <person name="Lee B.I."/>
            <person name="Makabe K.W."/>
            <person name="Manohar C."/>
            <person name="Matassi G."/>
            <person name="Medina M."/>
            <person name="Mochizuki Y."/>
            <person name="Mount S."/>
            <person name="Morishita T."/>
            <person name="Miura S."/>
            <person name="Nakayama A."/>
            <person name="Nishizaka S."/>
            <person name="Nomoto H."/>
            <person name="Ohta F."/>
            <person name="Oishi K."/>
            <person name="Rigoutsos I."/>
            <person name="Sano M."/>
            <person name="Sasaki A."/>
            <person name="Sasakura Y."/>
            <person name="Shoguchi E."/>
            <person name="Shin-i T."/>
            <person name="Spagnuolo A."/>
            <person name="Stainier D."/>
            <person name="Suzuki M.M."/>
            <person name="Tassy O."/>
            <person name="Takatori N."/>
            <person name="Tokuoka M."/>
            <person name="Yagi K."/>
            <person name="Yoshizaki F."/>
            <person name="Wada S."/>
            <person name="Zhang C."/>
            <person name="Hyatt P.D."/>
            <person name="Larimer F."/>
            <person name="Detter C."/>
            <person name="Doggett N."/>
            <person name="Glavina T."/>
            <person name="Hawkins T."/>
            <person name="Richardson P."/>
            <person name="Lucas S."/>
            <person name="Kohara Y."/>
            <person name="Levine M."/>
            <person name="Satoh N."/>
            <person name="Rokhsar D.S."/>
        </authorList>
    </citation>
    <scope>NUCLEOTIDE SEQUENCE [LARGE SCALE GENOMIC DNA]</scope>
</reference>
<name>F6RFZ1_CIOIN</name>
<dbReference type="EMBL" id="EAAA01002972">
    <property type="status" value="NOT_ANNOTATED_CDS"/>
    <property type="molecule type" value="Genomic_DNA"/>
</dbReference>
<accession>F6RFZ1</accession>
<reference evidence="2" key="4">
    <citation type="submission" date="2025-09" db="UniProtKB">
        <authorList>
            <consortium name="Ensembl"/>
        </authorList>
    </citation>
    <scope>IDENTIFICATION</scope>
</reference>
<dbReference type="GeneTree" id="ENSGT00390000017729"/>
<dbReference type="Proteomes" id="UP000008144">
    <property type="component" value="Chromosome 9"/>
</dbReference>
<sequence length="152" mass="17436">MAERLAHCKNVVGKWKKRTEQVQKIDQERYENGLVRIEQRMSMATERRNQMHVRNNERCRKRNAKIAELLVKRRNTEKQLTGIQNQNPIRTFADCNKGETGLFPSFKKLSPIISEGDQAGDQLKHSRSASEREQLETGCTLSPLSAAGDGRE</sequence>
<evidence type="ECO:0000313" key="2">
    <source>
        <dbReference type="Ensembl" id="ENSCINP00000023967.2"/>
    </source>
</evidence>
<organism evidence="2 3">
    <name type="scientific">Ciona intestinalis</name>
    <name type="common">Transparent sea squirt</name>
    <name type="synonym">Ascidia intestinalis</name>
    <dbReference type="NCBI Taxonomy" id="7719"/>
    <lineage>
        <taxon>Eukaryota</taxon>
        <taxon>Metazoa</taxon>
        <taxon>Chordata</taxon>
        <taxon>Tunicata</taxon>
        <taxon>Ascidiacea</taxon>
        <taxon>Phlebobranchia</taxon>
        <taxon>Cionidae</taxon>
        <taxon>Ciona</taxon>
    </lineage>
</organism>
<protein>
    <submittedName>
        <fullName evidence="2">Uncharacterized protein</fullName>
    </submittedName>
</protein>
<dbReference type="HOGENOM" id="CLU_1721712_0_0_1"/>
<dbReference type="InParanoid" id="F6RFZ1"/>
<dbReference type="AlphaFoldDB" id="F6RFZ1"/>
<evidence type="ECO:0000256" key="1">
    <source>
        <dbReference type="SAM" id="MobiDB-lite"/>
    </source>
</evidence>
<reference evidence="2" key="2">
    <citation type="journal article" date="2008" name="Genome Biol.">
        <title>Improved genome assembly and evidence-based global gene model set for the chordate Ciona intestinalis: new insight into intron and operon populations.</title>
        <authorList>
            <person name="Satou Y."/>
            <person name="Mineta K."/>
            <person name="Ogasawara M."/>
            <person name="Sasakura Y."/>
            <person name="Shoguchi E."/>
            <person name="Ueno K."/>
            <person name="Yamada L."/>
            <person name="Matsumoto J."/>
            <person name="Wasserscheid J."/>
            <person name="Dewar K."/>
            <person name="Wiley G.B."/>
            <person name="Macmil S.L."/>
            <person name="Roe B.A."/>
            <person name="Zeller R.W."/>
            <person name="Hastings K.E."/>
            <person name="Lemaire P."/>
            <person name="Lindquist E."/>
            <person name="Endo T."/>
            <person name="Hotta K."/>
            <person name="Inaba K."/>
        </authorList>
    </citation>
    <scope>NUCLEOTIDE SEQUENCE [LARGE SCALE GENOMIC DNA]</scope>
    <source>
        <strain evidence="2">wild type</strain>
    </source>
</reference>
<evidence type="ECO:0000313" key="3">
    <source>
        <dbReference type="Proteomes" id="UP000008144"/>
    </source>
</evidence>
<proteinExistence type="predicted"/>
<feature type="compositionally biased region" description="Basic and acidic residues" evidence="1">
    <location>
        <begin position="122"/>
        <end position="135"/>
    </location>
</feature>
<dbReference type="Ensembl" id="ENSCINT00000024213.2">
    <property type="protein sequence ID" value="ENSCINP00000023967.2"/>
    <property type="gene ID" value="ENSCING00000012957.2"/>
</dbReference>
<keyword evidence="3" id="KW-1185">Reference proteome</keyword>
<feature type="region of interest" description="Disordered" evidence="1">
    <location>
        <begin position="117"/>
        <end position="152"/>
    </location>
</feature>